<sequence>MLKESDLIVGHKYASNTEKTVEGLLGKREILKIYPSDGFVTYCELKERKNKSSYSVVATMKTISIKSFLRWAKIDITKKENR</sequence>
<name>A0A2M8S4Y6_9PAST</name>
<proteinExistence type="predicted"/>
<evidence type="ECO:0000313" key="2">
    <source>
        <dbReference type="Proteomes" id="UP000229329"/>
    </source>
</evidence>
<accession>A0A2M8S4Y6</accession>
<dbReference type="RefSeq" id="WP_100288126.1">
    <property type="nucleotide sequence ID" value="NZ_PHHA01000003.1"/>
</dbReference>
<keyword evidence="2" id="KW-1185">Reference proteome</keyword>
<protein>
    <submittedName>
        <fullName evidence="1">Uncharacterized protein</fullName>
    </submittedName>
</protein>
<dbReference type="OrthoDB" id="5689194at2"/>
<evidence type="ECO:0000313" key="1">
    <source>
        <dbReference type="EMBL" id="PJG86194.1"/>
    </source>
</evidence>
<reference evidence="1 2" key="1">
    <citation type="submission" date="2017-11" db="EMBL/GenBank/DDBJ databases">
        <title>Reclassification of Bisgaard taxon 7 as Conservatibacter flavescens gen. nov., sp. nov.</title>
        <authorList>
            <person name="Christensen H."/>
        </authorList>
    </citation>
    <scope>NUCLEOTIDE SEQUENCE [LARGE SCALE GENOMIC DNA]</scope>
    <source>
        <strain evidence="1 2">7_4</strain>
    </source>
</reference>
<dbReference type="EMBL" id="PHHA01000003">
    <property type="protein sequence ID" value="PJG86194.1"/>
    <property type="molecule type" value="Genomic_DNA"/>
</dbReference>
<dbReference type="AlphaFoldDB" id="A0A2M8S4Y6"/>
<dbReference type="Proteomes" id="UP000229329">
    <property type="component" value="Unassembled WGS sequence"/>
</dbReference>
<gene>
    <name evidence="1" type="ORF">CVP05_03215</name>
</gene>
<organism evidence="1 2">
    <name type="scientific">Conservatibacter flavescens</name>
    <dbReference type="NCBI Taxonomy" id="28161"/>
    <lineage>
        <taxon>Bacteria</taxon>
        <taxon>Pseudomonadati</taxon>
        <taxon>Pseudomonadota</taxon>
        <taxon>Gammaproteobacteria</taxon>
        <taxon>Pasteurellales</taxon>
        <taxon>Pasteurellaceae</taxon>
        <taxon>Conservatibacter</taxon>
    </lineage>
</organism>
<comment type="caution">
    <text evidence="1">The sequence shown here is derived from an EMBL/GenBank/DDBJ whole genome shotgun (WGS) entry which is preliminary data.</text>
</comment>